<name>A0ABS7PNC0_9SPHN</name>
<evidence type="ECO:0000256" key="1">
    <source>
        <dbReference type="ARBA" id="ARBA00004571"/>
    </source>
</evidence>
<keyword evidence="4 12" id="KW-1134">Transmembrane beta strand</keyword>
<keyword evidence="8 13" id="KW-0798">TonB box</keyword>
<dbReference type="Pfam" id="PF00593">
    <property type="entry name" value="TonB_dep_Rec_b-barrel"/>
    <property type="match status" value="1"/>
</dbReference>
<keyword evidence="7" id="KW-0408">Iron</keyword>
<evidence type="ECO:0000256" key="8">
    <source>
        <dbReference type="ARBA" id="ARBA00023077"/>
    </source>
</evidence>
<evidence type="ECO:0000256" key="5">
    <source>
        <dbReference type="ARBA" id="ARBA00022496"/>
    </source>
</evidence>
<evidence type="ECO:0000313" key="16">
    <source>
        <dbReference type="Proteomes" id="UP000706039"/>
    </source>
</evidence>
<evidence type="ECO:0000256" key="4">
    <source>
        <dbReference type="ARBA" id="ARBA00022452"/>
    </source>
</evidence>
<dbReference type="RefSeq" id="WP_222989855.1">
    <property type="nucleotide sequence ID" value="NZ_JAINVV010000004.1"/>
</dbReference>
<evidence type="ECO:0000313" key="15">
    <source>
        <dbReference type="EMBL" id="MBY8822803.1"/>
    </source>
</evidence>
<dbReference type="InterPro" id="IPR011662">
    <property type="entry name" value="Secretin/TonB_short_N"/>
</dbReference>
<proteinExistence type="inferred from homology"/>
<keyword evidence="5" id="KW-0406">Ion transport</keyword>
<dbReference type="InterPro" id="IPR012910">
    <property type="entry name" value="Plug_dom"/>
</dbReference>
<evidence type="ECO:0000256" key="10">
    <source>
        <dbReference type="ARBA" id="ARBA00023170"/>
    </source>
</evidence>
<dbReference type="SUPFAM" id="SSF56935">
    <property type="entry name" value="Porins"/>
    <property type="match status" value="1"/>
</dbReference>
<evidence type="ECO:0000259" key="14">
    <source>
        <dbReference type="SMART" id="SM00965"/>
    </source>
</evidence>
<dbReference type="InterPro" id="IPR000531">
    <property type="entry name" value="Beta-barrel_TonB"/>
</dbReference>
<evidence type="ECO:0000256" key="9">
    <source>
        <dbReference type="ARBA" id="ARBA00023136"/>
    </source>
</evidence>
<protein>
    <submittedName>
        <fullName evidence="15">TonB-dependent receptor</fullName>
    </submittedName>
</protein>
<keyword evidence="10 15" id="KW-0675">Receptor</keyword>
<organism evidence="15 16">
    <name type="scientific">Sphingomonas colocasiae</name>
    <dbReference type="NCBI Taxonomy" id="1848973"/>
    <lineage>
        <taxon>Bacteria</taxon>
        <taxon>Pseudomonadati</taxon>
        <taxon>Pseudomonadota</taxon>
        <taxon>Alphaproteobacteria</taxon>
        <taxon>Sphingomonadales</taxon>
        <taxon>Sphingomonadaceae</taxon>
        <taxon>Sphingomonas</taxon>
    </lineage>
</organism>
<evidence type="ECO:0000256" key="6">
    <source>
        <dbReference type="ARBA" id="ARBA00022692"/>
    </source>
</evidence>
<evidence type="ECO:0000256" key="7">
    <source>
        <dbReference type="ARBA" id="ARBA00023004"/>
    </source>
</evidence>
<dbReference type="Pfam" id="PF07660">
    <property type="entry name" value="STN"/>
    <property type="match status" value="1"/>
</dbReference>
<dbReference type="Proteomes" id="UP000706039">
    <property type="component" value="Unassembled WGS sequence"/>
</dbReference>
<dbReference type="CDD" id="cd01347">
    <property type="entry name" value="ligand_gated_channel"/>
    <property type="match status" value="1"/>
</dbReference>
<dbReference type="NCBIfam" id="TIGR01783">
    <property type="entry name" value="TonB-siderophor"/>
    <property type="match status" value="1"/>
</dbReference>
<evidence type="ECO:0000256" key="12">
    <source>
        <dbReference type="PROSITE-ProRule" id="PRU01360"/>
    </source>
</evidence>
<dbReference type="PANTHER" id="PTHR32552">
    <property type="entry name" value="FERRICHROME IRON RECEPTOR-RELATED"/>
    <property type="match status" value="1"/>
</dbReference>
<keyword evidence="9 12" id="KW-0472">Membrane</keyword>
<evidence type="ECO:0000256" key="11">
    <source>
        <dbReference type="ARBA" id="ARBA00023237"/>
    </source>
</evidence>
<feature type="domain" description="Secretin/TonB short N-terminal" evidence="14">
    <location>
        <begin position="67"/>
        <end position="118"/>
    </location>
</feature>
<evidence type="ECO:0000256" key="2">
    <source>
        <dbReference type="ARBA" id="ARBA00009810"/>
    </source>
</evidence>
<reference evidence="15 16" key="1">
    <citation type="submission" date="2021-08" db="EMBL/GenBank/DDBJ databases">
        <authorList>
            <person name="Tuo L."/>
        </authorList>
    </citation>
    <scope>NUCLEOTIDE SEQUENCE [LARGE SCALE GENOMIC DNA]</scope>
    <source>
        <strain evidence="15 16">JCM 31229</strain>
    </source>
</reference>
<dbReference type="Gene3D" id="2.170.130.10">
    <property type="entry name" value="TonB-dependent receptor, plug domain"/>
    <property type="match status" value="1"/>
</dbReference>
<dbReference type="InterPro" id="IPR010105">
    <property type="entry name" value="TonB_sidphr_rcpt"/>
</dbReference>
<accession>A0ABS7PNC0</accession>
<keyword evidence="16" id="KW-1185">Reference proteome</keyword>
<gene>
    <name evidence="15" type="ORF">K7G82_10900</name>
</gene>
<keyword evidence="6 12" id="KW-0812">Transmembrane</keyword>
<dbReference type="EMBL" id="JAINVV010000004">
    <property type="protein sequence ID" value="MBY8822803.1"/>
    <property type="molecule type" value="Genomic_DNA"/>
</dbReference>
<comment type="caution">
    <text evidence="15">The sequence shown here is derived from an EMBL/GenBank/DDBJ whole genome shotgun (WGS) entry which is preliminary data.</text>
</comment>
<keyword evidence="5" id="KW-0410">Iron transport</keyword>
<dbReference type="Pfam" id="PF07715">
    <property type="entry name" value="Plug"/>
    <property type="match status" value="1"/>
</dbReference>
<dbReference type="Gene3D" id="3.55.50.30">
    <property type="match status" value="1"/>
</dbReference>
<dbReference type="PANTHER" id="PTHR32552:SF74">
    <property type="entry name" value="HYDROXAMATE SIDEROPHORE RECEPTOR FHUE"/>
    <property type="match status" value="1"/>
</dbReference>
<dbReference type="SMART" id="SM00965">
    <property type="entry name" value="STN"/>
    <property type="match status" value="1"/>
</dbReference>
<dbReference type="InterPro" id="IPR036942">
    <property type="entry name" value="Beta-barrel_TonB_sf"/>
</dbReference>
<sequence length="841" mass="89853">MSFGGLSARLIDGRGVFGAVLLGTTAIGPAMLMAAPAHAQSGAQRNFNIEAQNLDRALAIFGSQSGLQVTVDGAQVRGVRTQGVSGAMSPEQALSTLLSGTGFTFRHAGANTVLIERAPTVADGATQLGPVRVEGAGASAGLAPSANSDMLASEATRSYTARGAITASKLPLTLRETPQSVSVITRQQIEDRNFMTIDDAVESATGITGTAANLGSITFNARGFSMGSTQIDGMMGAGTSTGGYTPNVAMFDRVEIVRGAAGLVSGQGNPGGVVNLVRKRPLETERYGLVAHAGTWNQFRVEADISVPLTDWLRVRGIAAYEDREFFIDLQHAKRPLLYGILEADVTPTTLVTIGASYEENNTDAFFNSGLPWFSDGRDSRLPRSSRGIAPGWNHFNVNAVNAFGGIEQQLGGSWKAKLQVNYQHWLQDWLAPNAAVVAAIDPVTLIGPRLGATITDIMSSTETVSAEGQVSGEVNLLGRAHEVMVGASHSRQLAYGRKEARATVVAVPQPIFGADPWAIAEPTFGPFVPIGNYTRTVQQGIWGVARLNVADPLKLIVGARLSNHETVSRANATATPVSRKQKNVFTPYGGIVFDVDRNWSLYASYADIFRVQNSLYQADGTPLPPVVGANYELGAKGEFYDGKLNLSFALFRILETNRSQIDPENPLPCAGSPTGGACYIAEGKVRGQGLETEISGELIPGLQITAGYTYTKTRYLRDRLANGTPSANQGRQFSMITPKHLVRIWANYALPGTLEGVTLGAGINAQSRTTSAYNVTDIVEQAGYVLVNARLGYRVNEHLMLGLNANNLFDKRYYQRLGAWSSGNRYGEPRSVLLTARLTY</sequence>
<comment type="subcellular location">
    <subcellularLocation>
        <location evidence="1 12">Cell outer membrane</location>
        <topology evidence="1 12">Multi-pass membrane protein</topology>
    </subcellularLocation>
</comment>
<keyword evidence="11 12" id="KW-0998">Cell outer membrane</keyword>
<dbReference type="InterPro" id="IPR039426">
    <property type="entry name" value="TonB-dep_rcpt-like"/>
</dbReference>
<dbReference type="PROSITE" id="PS52016">
    <property type="entry name" value="TONB_DEPENDENT_REC_3"/>
    <property type="match status" value="1"/>
</dbReference>
<dbReference type="Gene3D" id="2.40.170.20">
    <property type="entry name" value="TonB-dependent receptor, beta-barrel domain"/>
    <property type="match status" value="1"/>
</dbReference>
<comment type="similarity">
    <text evidence="2 12 13">Belongs to the TonB-dependent receptor family.</text>
</comment>
<keyword evidence="3 12" id="KW-0813">Transport</keyword>
<evidence type="ECO:0000256" key="3">
    <source>
        <dbReference type="ARBA" id="ARBA00022448"/>
    </source>
</evidence>
<evidence type="ECO:0000256" key="13">
    <source>
        <dbReference type="RuleBase" id="RU003357"/>
    </source>
</evidence>
<dbReference type="InterPro" id="IPR037066">
    <property type="entry name" value="Plug_dom_sf"/>
</dbReference>